<name>A0A6L5XGW5_9BACT</name>
<feature type="chain" id="PRO_5026689899" description="Lipoprotein" evidence="1">
    <location>
        <begin position="30"/>
        <end position="192"/>
    </location>
</feature>
<dbReference type="Proteomes" id="UP000483362">
    <property type="component" value="Unassembled WGS sequence"/>
</dbReference>
<dbReference type="AlphaFoldDB" id="A0A6L5XGW5"/>
<dbReference type="RefSeq" id="WP_154327033.1">
    <property type="nucleotide sequence ID" value="NZ_CP045696.1"/>
</dbReference>
<evidence type="ECO:0008006" key="4">
    <source>
        <dbReference type="Google" id="ProtNLM"/>
    </source>
</evidence>
<gene>
    <name evidence="2" type="ORF">FYJ29_13410</name>
</gene>
<evidence type="ECO:0000256" key="1">
    <source>
        <dbReference type="SAM" id="SignalP"/>
    </source>
</evidence>
<dbReference type="EMBL" id="VULT01000034">
    <property type="protein sequence ID" value="MSS18746.1"/>
    <property type="molecule type" value="Genomic_DNA"/>
</dbReference>
<comment type="caution">
    <text evidence="2">The sequence shown here is derived from an EMBL/GenBank/DDBJ whole genome shotgun (WGS) entry which is preliminary data.</text>
</comment>
<proteinExistence type="predicted"/>
<dbReference type="PROSITE" id="PS51257">
    <property type="entry name" value="PROKAR_LIPOPROTEIN"/>
    <property type="match status" value="1"/>
</dbReference>
<organism evidence="2 3">
    <name type="scientific">Sodaliphilus pleomorphus</name>
    <dbReference type="NCBI Taxonomy" id="2606626"/>
    <lineage>
        <taxon>Bacteria</taxon>
        <taxon>Pseudomonadati</taxon>
        <taxon>Bacteroidota</taxon>
        <taxon>Bacteroidia</taxon>
        <taxon>Bacteroidales</taxon>
        <taxon>Muribaculaceae</taxon>
        <taxon>Sodaliphilus</taxon>
    </lineage>
</organism>
<evidence type="ECO:0000313" key="3">
    <source>
        <dbReference type="Proteomes" id="UP000483362"/>
    </source>
</evidence>
<sequence>MKEVKTSRIFRLIPFLLCAILIAGMTACGDDDEKDVPIGPNGPAPDFAIDFPDSIRIPAAGDTLSGTILCDSGYVGDDNILLRYYMQQGIYFDTISKTYQPDWLQLDLLKKGTGIDSTINEYNRLGERVGVRYLSAEPDTIEVVKFNRDRRLEVYIGPNFRKEERHFWVEVSLFLLVWCPRDSFYIYQDAAR</sequence>
<keyword evidence="1" id="KW-0732">Signal</keyword>
<accession>A0A6L5XGW5</accession>
<keyword evidence="3" id="KW-1185">Reference proteome</keyword>
<protein>
    <recommendedName>
        <fullName evidence="4">Lipoprotein</fullName>
    </recommendedName>
</protein>
<evidence type="ECO:0000313" key="2">
    <source>
        <dbReference type="EMBL" id="MSS18746.1"/>
    </source>
</evidence>
<feature type="signal peptide" evidence="1">
    <location>
        <begin position="1"/>
        <end position="29"/>
    </location>
</feature>
<reference evidence="2 3" key="1">
    <citation type="submission" date="2019-08" db="EMBL/GenBank/DDBJ databases">
        <title>In-depth cultivation of the pig gut microbiome towards novel bacterial diversity and tailored functional studies.</title>
        <authorList>
            <person name="Wylensek D."/>
            <person name="Hitch T.C.A."/>
            <person name="Clavel T."/>
        </authorList>
    </citation>
    <scope>NUCLEOTIDE SEQUENCE [LARGE SCALE GENOMIC DNA]</scope>
    <source>
        <strain evidence="2 3">Oil-RF-744-WCA-WT-10</strain>
    </source>
</reference>